<proteinExistence type="predicted"/>
<keyword evidence="1" id="KW-0175">Coiled coil</keyword>
<evidence type="ECO:0000313" key="3">
    <source>
        <dbReference type="Proteomes" id="UP001215598"/>
    </source>
</evidence>
<dbReference type="Gene3D" id="1.20.1280.50">
    <property type="match status" value="1"/>
</dbReference>
<dbReference type="AlphaFoldDB" id="A0AAD7J8P7"/>
<sequence>MLDRLQRARTRVSDLDAQIQRLEVSIAILRAERLVLQEPLDSYTYPVLTLPTEITCEIFLHFLPPYPACPPITGPFSPTILTHVCRTWRDIADATPYLWSRITLSAQELSLDTQIEISDLWIRRSRSRALAIDLQNNQDQNLMGLKSLIAHRLRWERLTLRIPTSTADVPRTDGPMPLLRYLDINSLFHEDSTPLTFLDAPLLRAVVFNYKAAAMIPVPWAQLTSLTLYYIFPHECVPILAQGLNLVHCELRFVFSPEETDVVLNFTLPRLQTLILQDMYHECPSGLLTSFVVPALRTLQIPAWFFGSTPLDDLRAWILKVGCKLQKVHIIGELETSDEALRREFPTIGDLSVRQYADTDWNPFTY</sequence>
<gene>
    <name evidence="2" type="ORF">B0H16DRAFT_1533897</name>
</gene>
<keyword evidence="3" id="KW-1185">Reference proteome</keyword>
<accession>A0AAD7J8P7</accession>
<dbReference type="SUPFAM" id="SSF52047">
    <property type="entry name" value="RNI-like"/>
    <property type="match status" value="1"/>
</dbReference>
<reference evidence="2" key="1">
    <citation type="submission" date="2023-03" db="EMBL/GenBank/DDBJ databases">
        <title>Massive genome expansion in bonnet fungi (Mycena s.s.) driven by repeated elements and novel gene families across ecological guilds.</title>
        <authorList>
            <consortium name="Lawrence Berkeley National Laboratory"/>
            <person name="Harder C.B."/>
            <person name="Miyauchi S."/>
            <person name="Viragh M."/>
            <person name="Kuo A."/>
            <person name="Thoen E."/>
            <person name="Andreopoulos B."/>
            <person name="Lu D."/>
            <person name="Skrede I."/>
            <person name="Drula E."/>
            <person name="Henrissat B."/>
            <person name="Morin E."/>
            <person name="Kohler A."/>
            <person name="Barry K."/>
            <person name="LaButti K."/>
            <person name="Morin E."/>
            <person name="Salamov A."/>
            <person name="Lipzen A."/>
            <person name="Mereny Z."/>
            <person name="Hegedus B."/>
            <person name="Baldrian P."/>
            <person name="Stursova M."/>
            <person name="Weitz H."/>
            <person name="Taylor A."/>
            <person name="Grigoriev I.V."/>
            <person name="Nagy L.G."/>
            <person name="Martin F."/>
            <person name="Kauserud H."/>
        </authorList>
    </citation>
    <scope>NUCLEOTIDE SEQUENCE</scope>
    <source>
        <strain evidence="2">CBHHK182m</strain>
    </source>
</reference>
<name>A0AAD7J8P7_9AGAR</name>
<comment type="caution">
    <text evidence="2">The sequence shown here is derived from an EMBL/GenBank/DDBJ whole genome shotgun (WGS) entry which is preliminary data.</text>
</comment>
<feature type="coiled-coil region" evidence="1">
    <location>
        <begin position="5"/>
        <end position="32"/>
    </location>
</feature>
<evidence type="ECO:0000256" key="1">
    <source>
        <dbReference type="SAM" id="Coils"/>
    </source>
</evidence>
<dbReference type="EMBL" id="JARKIB010000039">
    <property type="protein sequence ID" value="KAJ7759605.1"/>
    <property type="molecule type" value="Genomic_DNA"/>
</dbReference>
<organism evidence="2 3">
    <name type="scientific">Mycena metata</name>
    <dbReference type="NCBI Taxonomy" id="1033252"/>
    <lineage>
        <taxon>Eukaryota</taxon>
        <taxon>Fungi</taxon>
        <taxon>Dikarya</taxon>
        <taxon>Basidiomycota</taxon>
        <taxon>Agaricomycotina</taxon>
        <taxon>Agaricomycetes</taxon>
        <taxon>Agaricomycetidae</taxon>
        <taxon>Agaricales</taxon>
        <taxon>Marasmiineae</taxon>
        <taxon>Mycenaceae</taxon>
        <taxon>Mycena</taxon>
    </lineage>
</organism>
<protein>
    <recommendedName>
        <fullName evidence="4">F-box domain-containing protein</fullName>
    </recommendedName>
</protein>
<dbReference type="Proteomes" id="UP001215598">
    <property type="component" value="Unassembled WGS sequence"/>
</dbReference>
<evidence type="ECO:0000313" key="2">
    <source>
        <dbReference type="EMBL" id="KAJ7759605.1"/>
    </source>
</evidence>
<evidence type="ECO:0008006" key="4">
    <source>
        <dbReference type="Google" id="ProtNLM"/>
    </source>
</evidence>